<proteinExistence type="inferred from homology"/>
<dbReference type="Proteomes" id="UP000178849">
    <property type="component" value="Unassembled WGS sequence"/>
</dbReference>
<name>A0A1G2BK82_9BACT</name>
<dbReference type="Pfam" id="PF02388">
    <property type="entry name" value="FemAB"/>
    <property type="match status" value="2"/>
</dbReference>
<protein>
    <recommendedName>
        <fullName evidence="9">BioF2-like acetyltransferase domain-containing protein</fullName>
    </recommendedName>
</protein>
<evidence type="ECO:0000313" key="7">
    <source>
        <dbReference type="EMBL" id="OGY88627.1"/>
    </source>
</evidence>
<dbReference type="EMBL" id="MHKL01000043">
    <property type="protein sequence ID" value="OGY88627.1"/>
    <property type="molecule type" value="Genomic_DNA"/>
</dbReference>
<dbReference type="SUPFAM" id="SSF55729">
    <property type="entry name" value="Acyl-CoA N-acyltransferases (Nat)"/>
    <property type="match status" value="2"/>
</dbReference>
<keyword evidence="3" id="KW-0133">Cell shape</keyword>
<evidence type="ECO:0000313" key="8">
    <source>
        <dbReference type="Proteomes" id="UP000178849"/>
    </source>
</evidence>
<evidence type="ECO:0000256" key="2">
    <source>
        <dbReference type="ARBA" id="ARBA00022679"/>
    </source>
</evidence>
<sequence>MELKPLTQIELDNFVSFQPHAQFLQSWSWGEFQKNVGHRVWRFGVYENNRLIAGASVIEHRLPLKKSYLYSPRGPVMDNRLADEQKEEALKLILSKVRDLTIATRQSEEIFFRLEPTFELKNSKVAPSGAEGPQIIKTKPIQPKNTLILDLQKSTEELSVAMHPKTRYNIHLAEKHGVKITKIPAADFEKCWPLFLETGKRDHFNLHAKNYYQKMMELGEMELWVAENNQGAIIAANLMSFFGDTATYLHGASDYHFRNLMAPHLLQWALIQETKNRGFKYYDFHGIAPEAKKQKSKKAKNNHPWTGITRFKMGFSGEIVNYPGTFDFIYEKGWYKLYQFLRKINRLL</sequence>
<evidence type="ECO:0000256" key="4">
    <source>
        <dbReference type="ARBA" id="ARBA00022984"/>
    </source>
</evidence>
<dbReference type="Gene3D" id="3.40.630.30">
    <property type="match status" value="2"/>
</dbReference>
<dbReference type="GO" id="GO:0009252">
    <property type="term" value="P:peptidoglycan biosynthetic process"/>
    <property type="evidence" value="ECO:0007669"/>
    <property type="project" value="UniProtKB-KW"/>
</dbReference>
<keyword evidence="2" id="KW-0808">Transferase</keyword>
<dbReference type="PANTHER" id="PTHR36174">
    <property type="entry name" value="LIPID II:GLYCINE GLYCYLTRANSFERASE"/>
    <property type="match status" value="1"/>
</dbReference>
<comment type="caution">
    <text evidence="7">The sequence shown here is derived from an EMBL/GenBank/DDBJ whole genome shotgun (WGS) entry which is preliminary data.</text>
</comment>
<evidence type="ECO:0000256" key="3">
    <source>
        <dbReference type="ARBA" id="ARBA00022960"/>
    </source>
</evidence>
<organism evidence="7 8">
    <name type="scientific">Candidatus Komeilibacteria bacterium RIFCSPLOWO2_01_FULL_45_10</name>
    <dbReference type="NCBI Taxonomy" id="1798550"/>
    <lineage>
        <taxon>Bacteria</taxon>
        <taxon>Candidatus Komeiliibacteriota</taxon>
    </lineage>
</organism>
<dbReference type="InterPro" id="IPR003447">
    <property type="entry name" value="FEMABX"/>
</dbReference>
<evidence type="ECO:0000256" key="6">
    <source>
        <dbReference type="ARBA" id="ARBA00023316"/>
    </source>
</evidence>
<keyword evidence="5" id="KW-0012">Acyltransferase</keyword>
<accession>A0A1G2BK82</accession>
<gene>
    <name evidence="7" type="ORF">A2927_02210</name>
</gene>
<reference evidence="7 8" key="1">
    <citation type="journal article" date="2016" name="Nat. Commun.">
        <title>Thousands of microbial genomes shed light on interconnected biogeochemical processes in an aquifer system.</title>
        <authorList>
            <person name="Anantharaman K."/>
            <person name="Brown C.T."/>
            <person name="Hug L.A."/>
            <person name="Sharon I."/>
            <person name="Castelle C.J."/>
            <person name="Probst A.J."/>
            <person name="Thomas B.C."/>
            <person name="Singh A."/>
            <person name="Wilkins M.J."/>
            <person name="Karaoz U."/>
            <person name="Brodie E.L."/>
            <person name="Williams K.H."/>
            <person name="Hubbard S.S."/>
            <person name="Banfield J.F."/>
        </authorList>
    </citation>
    <scope>NUCLEOTIDE SEQUENCE [LARGE SCALE GENOMIC DNA]</scope>
</reference>
<dbReference type="GO" id="GO:0008360">
    <property type="term" value="P:regulation of cell shape"/>
    <property type="evidence" value="ECO:0007669"/>
    <property type="project" value="UniProtKB-KW"/>
</dbReference>
<evidence type="ECO:0000256" key="1">
    <source>
        <dbReference type="ARBA" id="ARBA00009943"/>
    </source>
</evidence>
<dbReference type="AlphaFoldDB" id="A0A1G2BK82"/>
<dbReference type="InterPro" id="IPR016181">
    <property type="entry name" value="Acyl_CoA_acyltransferase"/>
</dbReference>
<dbReference type="InterPro" id="IPR050644">
    <property type="entry name" value="PG_Glycine_Bridge_Synth"/>
</dbReference>
<dbReference type="PROSITE" id="PS51191">
    <property type="entry name" value="FEMABX"/>
    <property type="match status" value="1"/>
</dbReference>
<dbReference type="PANTHER" id="PTHR36174:SF1">
    <property type="entry name" value="LIPID II:GLYCINE GLYCYLTRANSFERASE"/>
    <property type="match status" value="1"/>
</dbReference>
<comment type="similarity">
    <text evidence="1">Belongs to the FemABX family.</text>
</comment>
<dbReference type="GO" id="GO:0071555">
    <property type="term" value="P:cell wall organization"/>
    <property type="evidence" value="ECO:0007669"/>
    <property type="project" value="UniProtKB-KW"/>
</dbReference>
<keyword evidence="4" id="KW-0573">Peptidoglycan synthesis</keyword>
<dbReference type="GO" id="GO:0016755">
    <property type="term" value="F:aminoacyltransferase activity"/>
    <property type="evidence" value="ECO:0007669"/>
    <property type="project" value="InterPro"/>
</dbReference>
<evidence type="ECO:0000256" key="5">
    <source>
        <dbReference type="ARBA" id="ARBA00023315"/>
    </source>
</evidence>
<keyword evidence="6" id="KW-0961">Cell wall biogenesis/degradation</keyword>
<dbReference type="STRING" id="1798550.A2927_02210"/>
<evidence type="ECO:0008006" key="9">
    <source>
        <dbReference type="Google" id="ProtNLM"/>
    </source>
</evidence>